<dbReference type="Ensembl" id="ENSSLUT00000017573.1">
    <property type="protein sequence ID" value="ENSSLUP00000017017.1"/>
    <property type="gene ID" value="ENSSLUG00000007955.1"/>
</dbReference>
<keyword evidence="6 11" id="KW-0732">Signal</keyword>
<feature type="chain" id="PRO_5047393327" description="Apolipoprotein D" evidence="11">
    <location>
        <begin position="20"/>
        <end position="173"/>
    </location>
</feature>
<keyword evidence="4" id="KW-0813">Transport</keyword>
<name>A0A8C9Y163_SANLU</name>
<reference evidence="13" key="1">
    <citation type="submission" date="2025-08" db="UniProtKB">
        <authorList>
            <consortium name="Ensembl"/>
        </authorList>
    </citation>
    <scope>IDENTIFICATION</scope>
</reference>
<sequence>MKAFQVLFMLLLTAAVADGQSFHLGKCQQPSVQEDFDVTRYMGTWYEIEKLPAIFERGKCNQATYSLLADGTVKVHNSELLPNGKINSIEGVAKVKNSSQPAILTVSFFKGVPDGPYWVLSTDYQSYSLVYSCFRLVWDVISQLHDELASAGVNLNRLTVSDQTGCDQTKGMK</sequence>
<dbReference type="PRINTS" id="PR02058">
    <property type="entry name" value="APODVERTBRTE"/>
</dbReference>
<evidence type="ECO:0000313" key="14">
    <source>
        <dbReference type="Proteomes" id="UP000694568"/>
    </source>
</evidence>
<gene>
    <name evidence="13" type="primary">LOC116040062</name>
</gene>
<dbReference type="GO" id="GO:0042246">
    <property type="term" value="P:tissue regeneration"/>
    <property type="evidence" value="ECO:0007669"/>
    <property type="project" value="InterPro"/>
</dbReference>
<evidence type="ECO:0000256" key="6">
    <source>
        <dbReference type="ARBA" id="ARBA00022729"/>
    </source>
</evidence>
<accession>A0A8C9Y163</accession>
<dbReference type="PANTHER" id="PTHR10612">
    <property type="entry name" value="APOLIPOPROTEIN D"/>
    <property type="match status" value="1"/>
</dbReference>
<dbReference type="GO" id="GO:0000302">
    <property type="term" value="P:response to reactive oxygen species"/>
    <property type="evidence" value="ECO:0007669"/>
    <property type="project" value="TreeGrafter"/>
</dbReference>
<dbReference type="InterPro" id="IPR012674">
    <property type="entry name" value="Calycin"/>
</dbReference>
<comment type="similarity">
    <text evidence="2">Belongs to the calycin superfamily. Lipocalin family.</text>
</comment>
<dbReference type="InterPro" id="IPR000566">
    <property type="entry name" value="Lipocln_cytosolic_FA-bd_dom"/>
</dbReference>
<dbReference type="InterPro" id="IPR026222">
    <property type="entry name" value="ApoD_vertbrte"/>
</dbReference>
<dbReference type="GO" id="GO:0006629">
    <property type="term" value="P:lipid metabolic process"/>
    <property type="evidence" value="ECO:0007669"/>
    <property type="project" value="TreeGrafter"/>
</dbReference>
<evidence type="ECO:0000256" key="10">
    <source>
        <dbReference type="ARBA" id="ARBA00023283"/>
    </source>
</evidence>
<keyword evidence="10" id="KW-0873">Pyrrolidone carboxylic acid</keyword>
<comment type="subcellular location">
    <subcellularLocation>
        <location evidence="1">Secreted</location>
    </subcellularLocation>
</comment>
<keyword evidence="14" id="KW-1185">Reference proteome</keyword>
<dbReference type="GO" id="GO:0007420">
    <property type="term" value="P:brain development"/>
    <property type="evidence" value="ECO:0007669"/>
    <property type="project" value="InterPro"/>
</dbReference>
<dbReference type="InterPro" id="IPR002969">
    <property type="entry name" value="ApolipopD"/>
</dbReference>
<dbReference type="InterPro" id="IPR022272">
    <property type="entry name" value="Lipocalin_CS"/>
</dbReference>
<feature type="signal peptide" evidence="11">
    <location>
        <begin position="1"/>
        <end position="19"/>
    </location>
</feature>
<dbReference type="Pfam" id="PF08212">
    <property type="entry name" value="Lipocalin_2"/>
    <property type="match status" value="1"/>
</dbReference>
<dbReference type="PRINTS" id="PR01219">
    <property type="entry name" value="APOLIPOPROTD"/>
</dbReference>
<evidence type="ECO:0000256" key="2">
    <source>
        <dbReference type="ARBA" id="ARBA00006889"/>
    </source>
</evidence>
<evidence type="ECO:0000256" key="9">
    <source>
        <dbReference type="ARBA" id="ARBA00023180"/>
    </source>
</evidence>
<dbReference type="GO" id="GO:0005737">
    <property type="term" value="C:cytoplasm"/>
    <property type="evidence" value="ECO:0007669"/>
    <property type="project" value="TreeGrafter"/>
</dbReference>
<feature type="domain" description="Lipocalin/cytosolic fatty-acid binding" evidence="12">
    <location>
        <begin position="36"/>
        <end position="128"/>
    </location>
</feature>
<dbReference type="CDD" id="cd19437">
    <property type="entry name" value="lipocalin_apoD-like"/>
    <property type="match status" value="1"/>
</dbReference>
<dbReference type="GO" id="GO:0005576">
    <property type="term" value="C:extracellular region"/>
    <property type="evidence" value="ECO:0007669"/>
    <property type="project" value="UniProtKB-SubCell"/>
</dbReference>
<reference evidence="13" key="2">
    <citation type="submission" date="2025-09" db="UniProtKB">
        <authorList>
            <consortium name="Ensembl"/>
        </authorList>
    </citation>
    <scope>IDENTIFICATION</scope>
</reference>
<evidence type="ECO:0000259" key="12">
    <source>
        <dbReference type="Pfam" id="PF08212"/>
    </source>
</evidence>
<dbReference type="SUPFAM" id="SSF50814">
    <property type="entry name" value="Lipocalins"/>
    <property type="match status" value="1"/>
</dbReference>
<keyword evidence="7" id="KW-0446">Lipid-binding</keyword>
<keyword evidence="5" id="KW-0964">Secreted</keyword>
<protein>
    <recommendedName>
        <fullName evidence="3">Apolipoprotein D</fullName>
    </recommendedName>
</protein>
<evidence type="ECO:0000256" key="1">
    <source>
        <dbReference type="ARBA" id="ARBA00004613"/>
    </source>
</evidence>
<evidence type="ECO:0000256" key="7">
    <source>
        <dbReference type="ARBA" id="ARBA00023121"/>
    </source>
</evidence>
<keyword evidence="8" id="KW-1015">Disulfide bond</keyword>
<dbReference type="FunFam" id="2.40.128.20:FF:000003">
    <property type="entry name" value="Apolipoprotein D"/>
    <property type="match status" value="1"/>
</dbReference>
<evidence type="ECO:0000256" key="4">
    <source>
        <dbReference type="ARBA" id="ARBA00022448"/>
    </source>
</evidence>
<evidence type="ECO:0000313" key="13">
    <source>
        <dbReference type="Ensembl" id="ENSSLUP00000017017.1"/>
    </source>
</evidence>
<dbReference type="Gene3D" id="2.40.128.20">
    <property type="match status" value="1"/>
</dbReference>
<dbReference type="Proteomes" id="UP000694568">
    <property type="component" value="Unplaced"/>
</dbReference>
<evidence type="ECO:0000256" key="3">
    <source>
        <dbReference type="ARBA" id="ARBA00019890"/>
    </source>
</evidence>
<dbReference type="GeneTree" id="ENSGT00510000046981"/>
<evidence type="ECO:0000256" key="11">
    <source>
        <dbReference type="SAM" id="SignalP"/>
    </source>
</evidence>
<evidence type="ECO:0000256" key="5">
    <source>
        <dbReference type="ARBA" id="ARBA00022525"/>
    </source>
</evidence>
<dbReference type="AlphaFoldDB" id="A0A8C9Y163"/>
<evidence type="ECO:0000256" key="8">
    <source>
        <dbReference type="ARBA" id="ARBA00023157"/>
    </source>
</evidence>
<dbReference type="PROSITE" id="PS00213">
    <property type="entry name" value="LIPOCALIN"/>
    <property type="match status" value="1"/>
</dbReference>
<keyword evidence="9" id="KW-0325">Glycoprotein</keyword>
<organism evidence="13 14">
    <name type="scientific">Sander lucioperca</name>
    <name type="common">Pike-perch</name>
    <name type="synonym">Perca lucioperca</name>
    <dbReference type="NCBI Taxonomy" id="283035"/>
    <lineage>
        <taxon>Eukaryota</taxon>
        <taxon>Metazoa</taxon>
        <taxon>Chordata</taxon>
        <taxon>Craniata</taxon>
        <taxon>Vertebrata</taxon>
        <taxon>Euteleostomi</taxon>
        <taxon>Actinopterygii</taxon>
        <taxon>Neopterygii</taxon>
        <taxon>Teleostei</taxon>
        <taxon>Neoteleostei</taxon>
        <taxon>Acanthomorphata</taxon>
        <taxon>Eupercaria</taxon>
        <taxon>Perciformes</taxon>
        <taxon>Percoidei</taxon>
        <taxon>Percidae</taxon>
        <taxon>Luciopercinae</taxon>
        <taxon>Sander</taxon>
    </lineage>
</organism>
<dbReference type="GO" id="GO:0006869">
    <property type="term" value="P:lipid transport"/>
    <property type="evidence" value="ECO:0007669"/>
    <property type="project" value="InterPro"/>
</dbReference>
<dbReference type="GO" id="GO:0008289">
    <property type="term" value="F:lipid binding"/>
    <property type="evidence" value="ECO:0007669"/>
    <property type="project" value="UniProtKB-KW"/>
</dbReference>
<dbReference type="PANTHER" id="PTHR10612:SF34">
    <property type="entry name" value="APOLIPOPROTEIN D"/>
    <property type="match status" value="1"/>
</dbReference>
<proteinExistence type="inferred from homology"/>